<protein>
    <submittedName>
        <fullName evidence="1">Histidine phosphatase family protein</fullName>
    </submittedName>
</protein>
<evidence type="ECO:0000313" key="1">
    <source>
        <dbReference type="EMBL" id="MDG0860760.1"/>
    </source>
</evidence>
<dbReference type="InterPro" id="IPR029033">
    <property type="entry name" value="His_PPase_superfam"/>
</dbReference>
<name>A0A9X4R2Y3_9STAP</name>
<dbReference type="SMART" id="SM00855">
    <property type="entry name" value="PGAM"/>
    <property type="match status" value="1"/>
</dbReference>
<proteinExistence type="predicted"/>
<evidence type="ECO:0000313" key="2">
    <source>
        <dbReference type="Proteomes" id="UP001152302"/>
    </source>
</evidence>
<gene>
    <name evidence="1" type="ORF">M4L21_15835</name>
</gene>
<dbReference type="SUPFAM" id="SSF53254">
    <property type="entry name" value="Phosphoglycerate mutase-like"/>
    <property type="match status" value="1"/>
</dbReference>
<dbReference type="Pfam" id="PF00300">
    <property type="entry name" value="His_Phos_1"/>
    <property type="match status" value="1"/>
</dbReference>
<dbReference type="InterPro" id="IPR013078">
    <property type="entry name" value="His_Pase_superF_clade-1"/>
</dbReference>
<dbReference type="Gene3D" id="3.40.50.1240">
    <property type="entry name" value="Phosphoglycerate mutase-like"/>
    <property type="match status" value="1"/>
</dbReference>
<dbReference type="EMBL" id="JAMBPX010000019">
    <property type="protein sequence ID" value="MDG0860760.1"/>
    <property type="molecule type" value="Genomic_DNA"/>
</dbReference>
<accession>A0A9X4R2Y3</accession>
<comment type="caution">
    <text evidence="1">The sequence shown here is derived from an EMBL/GenBank/DDBJ whole genome shotgun (WGS) entry which is preliminary data.</text>
</comment>
<reference evidence="1" key="1">
    <citation type="submission" date="2022-05" db="EMBL/GenBank/DDBJ databases">
        <title>Comparative genomics of Staphylococcus equorum isolates.</title>
        <authorList>
            <person name="Luelf R.H."/>
        </authorList>
    </citation>
    <scope>NUCLEOTIDE SEQUENCE</scope>
    <source>
        <strain evidence="1">TMW 2.2343</strain>
    </source>
</reference>
<dbReference type="PIRSF" id="PIRSF000709">
    <property type="entry name" value="6PFK_2-Ptase"/>
    <property type="match status" value="1"/>
</dbReference>
<dbReference type="AlphaFoldDB" id="A0A9X4R2Y3"/>
<organism evidence="1 2">
    <name type="scientific">Staphylococcus equorum</name>
    <dbReference type="NCBI Taxonomy" id="246432"/>
    <lineage>
        <taxon>Bacteria</taxon>
        <taxon>Bacillati</taxon>
        <taxon>Bacillota</taxon>
        <taxon>Bacilli</taxon>
        <taxon>Bacillales</taxon>
        <taxon>Staphylococcaceae</taxon>
        <taxon>Staphylococcus</taxon>
    </lineage>
</organism>
<sequence length="187" mass="22078">MILFMRHGQSEHNLDEPTNFNLKNPRLTIKGKQDTKNMRGYIDDNSQFWVSPTVRTIETALLLHNNDKIKAVDILAARIYPHRKGKMNLCDQMIFTSNEKGVSFINILDNKHPNDINDREFIKMFKSFVNNYIKDDQNNIIITHDGVIATLLRYYRNVNLERDENNDLMLNNDVFYFNKDELVRDLL</sequence>
<dbReference type="CDD" id="cd07040">
    <property type="entry name" value="HP"/>
    <property type="match status" value="1"/>
</dbReference>
<dbReference type="Proteomes" id="UP001152302">
    <property type="component" value="Unassembled WGS sequence"/>
</dbReference>
<dbReference type="RefSeq" id="WP_277595938.1">
    <property type="nucleotide sequence ID" value="NZ_JAMBPX010000019.1"/>
</dbReference>